<dbReference type="Gene3D" id="1.25.40.10">
    <property type="entry name" value="Tetratricopeptide repeat domain"/>
    <property type="match status" value="1"/>
</dbReference>
<keyword evidence="6" id="KW-0539">Nucleus</keyword>
<dbReference type="GO" id="GO:0000245">
    <property type="term" value="P:spliceosomal complex assembly"/>
    <property type="evidence" value="ECO:0007669"/>
    <property type="project" value="TreeGrafter"/>
</dbReference>
<dbReference type="PANTHER" id="PTHR11246">
    <property type="entry name" value="PRE-MRNA SPLICING FACTOR"/>
    <property type="match status" value="1"/>
</dbReference>
<dbReference type="SUPFAM" id="SSF48452">
    <property type="entry name" value="TPR-like"/>
    <property type="match status" value="1"/>
</dbReference>
<organism evidence="7">
    <name type="scientific">Lotharella vacuolata</name>
    <dbReference type="NCBI Taxonomy" id="74820"/>
    <lineage>
        <taxon>Eukaryota</taxon>
        <taxon>Sar</taxon>
        <taxon>Rhizaria</taxon>
        <taxon>Cercozoa</taxon>
        <taxon>Chlorarachniophyceae</taxon>
        <taxon>Lotharella</taxon>
    </lineage>
</organism>
<dbReference type="GO" id="GO:0000974">
    <property type="term" value="C:Prp19 complex"/>
    <property type="evidence" value="ECO:0007669"/>
    <property type="project" value="TreeGrafter"/>
</dbReference>
<evidence type="ECO:0000256" key="6">
    <source>
        <dbReference type="ARBA" id="ARBA00023242"/>
    </source>
</evidence>
<proteinExistence type="inferred from homology"/>
<name>A0A0H5BJZ7_9EUKA</name>
<evidence type="ECO:0000256" key="4">
    <source>
        <dbReference type="ARBA" id="ARBA00022737"/>
    </source>
</evidence>
<keyword evidence="7" id="KW-0131">Cell cycle</keyword>
<dbReference type="InterPro" id="IPR011990">
    <property type="entry name" value="TPR-like_helical_dom_sf"/>
</dbReference>
<reference evidence="7" key="1">
    <citation type="journal article" date="2015" name="Genome Biol. Evol.">
        <title>Nucleomorph Genome Sequences of Two Chlorarachniophytes, Amorphochlora amoebiformis and Lotharella vacuolata.</title>
        <authorList>
            <person name="Suzuki S."/>
            <person name="Shirato S."/>
            <person name="Hirakawa Y."/>
            <person name="Ishida K."/>
        </authorList>
    </citation>
    <scope>NUCLEOTIDE SEQUENCE</scope>
    <source>
        <strain evidence="7">CCMP240</strain>
    </source>
</reference>
<keyword evidence="5" id="KW-0508">mRNA splicing</keyword>
<dbReference type="GO" id="GO:0051301">
    <property type="term" value="P:cell division"/>
    <property type="evidence" value="ECO:0007669"/>
    <property type="project" value="UniProtKB-KW"/>
</dbReference>
<evidence type="ECO:0000256" key="1">
    <source>
        <dbReference type="ARBA" id="ARBA00004123"/>
    </source>
</evidence>
<dbReference type="InterPro" id="IPR045075">
    <property type="entry name" value="Syf1-like"/>
</dbReference>
<keyword evidence="3" id="KW-0507">mRNA processing</keyword>
<keyword evidence="7" id="KW-0542">Nucleomorph</keyword>
<comment type="similarity">
    <text evidence="2">Belongs to the crooked-neck family.</text>
</comment>
<dbReference type="EMBL" id="AB996599">
    <property type="protein sequence ID" value="BAS01470.1"/>
    <property type="molecule type" value="Genomic_DNA"/>
</dbReference>
<dbReference type="PANTHER" id="PTHR11246:SF3">
    <property type="entry name" value="CROOKED NECK-LIKE PROTEIN 1"/>
    <property type="match status" value="1"/>
</dbReference>
<geneLocation type="nucleomorph" evidence="7"/>
<evidence type="ECO:0000256" key="3">
    <source>
        <dbReference type="ARBA" id="ARBA00022664"/>
    </source>
</evidence>
<keyword evidence="4" id="KW-0677">Repeat</keyword>
<sequence length="576" mass="71285">MRKTKIDSNQLITELFKKKKENTSEKSIMIDEKNFTILLLNKRKEFENLLIKKGTRSKKIWFDYIKWEENNGSIENTRNIWQRFLNTYIKDKEIYLKYVYFELKYNFIEKARIIFEKGIENLPFSDFFFYKYIEFEILMKNYKKVRNIFKKLLNLNTTLENWLKYLKFELVNNNKKKVQKLFFTMINKFKSENVIEHLLKYEVLFGNVKTLRFLYNTILLYIKEPSVLLFLIIINCEFYSGNQERSSILLKYLNYINFHRLRNKKFQKNIKKNKSNIFLSSKKNKIIIEKRLELVKHIYKDYKNPIIWIEILNFEINIGNYISILSICDKILCLFSELFKNNTSKFNIIFFERFFLVIEELKFNNTIIMCLELYFMIYHKNYKMLLKGIKFVVDIMIRNETILKKIKFNRNFKFYFLYQLSEYFFEYKFFLMKFKEYIKLQNRLNHLLYYYSFKNNTKQITLYYKLQIEKFYTLSKKPDKKNPKIIVNVTRICYYLINQIINEINVTNFEKIFQTINKCILSYGKKFLADFYFKIIHFFYYTNKITYLNIKYILYFFNSHWYSRTDFNFLFDLNCY</sequence>
<evidence type="ECO:0000256" key="5">
    <source>
        <dbReference type="ARBA" id="ARBA00023187"/>
    </source>
</evidence>
<accession>A0A0H5BJZ7</accession>
<dbReference type="GO" id="GO:0071014">
    <property type="term" value="C:post-mRNA release spliceosomal complex"/>
    <property type="evidence" value="ECO:0007669"/>
    <property type="project" value="TreeGrafter"/>
</dbReference>
<comment type="subcellular location">
    <subcellularLocation>
        <location evidence="1">Nucleus</location>
    </subcellularLocation>
</comment>
<gene>
    <name evidence="7" type="primary">clf1</name>
</gene>
<protein>
    <submittedName>
        <fullName evidence="7">Cell division control protein</fullName>
    </submittedName>
</protein>
<dbReference type="AlphaFoldDB" id="A0A0H5BJZ7"/>
<dbReference type="InterPro" id="IPR003107">
    <property type="entry name" value="HAT"/>
</dbReference>
<dbReference type="SMART" id="SM00386">
    <property type="entry name" value="HAT"/>
    <property type="match status" value="4"/>
</dbReference>
<evidence type="ECO:0000256" key="2">
    <source>
        <dbReference type="ARBA" id="ARBA00008644"/>
    </source>
</evidence>
<evidence type="ECO:0000313" key="7">
    <source>
        <dbReference type="EMBL" id="BAS01470.1"/>
    </source>
</evidence>
<dbReference type="GO" id="GO:0071007">
    <property type="term" value="C:U2-type catalytic step 2 spliceosome"/>
    <property type="evidence" value="ECO:0007669"/>
    <property type="project" value="TreeGrafter"/>
</dbReference>
<dbReference type="GO" id="GO:0071011">
    <property type="term" value="C:precatalytic spliceosome"/>
    <property type="evidence" value="ECO:0007669"/>
    <property type="project" value="TreeGrafter"/>
</dbReference>
<keyword evidence="7" id="KW-0132">Cell division</keyword>